<organism evidence="1 2">
    <name type="scientific">Pseudomonas nitroreducens</name>
    <dbReference type="NCBI Taxonomy" id="46680"/>
    <lineage>
        <taxon>Bacteria</taxon>
        <taxon>Pseudomonadati</taxon>
        <taxon>Pseudomonadota</taxon>
        <taxon>Gammaproteobacteria</taxon>
        <taxon>Pseudomonadales</taxon>
        <taxon>Pseudomonadaceae</taxon>
        <taxon>Pseudomonas</taxon>
    </lineage>
</organism>
<accession>A0A7W7P4Z1</accession>
<dbReference type="RefSeq" id="WP_184598696.1">
    <property type="nucleotide sequence ID" value="NZ_JACHLI010000061.1"/>
</dbReference>
<name>A0A7W7P4Z1_PSENT</name>
<comment type="caution">
    <text evidence="1">The sequence shown here is derived from an EMBL/GenBank/DDBJ whole genome shotgun (WGS) entry which is preliminary data.</text>
</comment>
<protein>
    <submittedName>
        <fullName evidence="1">Uncharacterized protein</fullName>
    </submittedName>
</protein>
<dbReference type="Proteomes" id="UP000566995">
    <property type="component" value="Unassembled WGS sequence"/>
</dbReference>
<proteinExistence type="predicted"/>
<dbReference type="AlphaFoldDB" id="A0A7W7P4Z1"/>
<reference evidence="1 2" key="1">
    <citation type="submission" date="2020-08" db="EMBL/GenBank/DDBJ databases">
        <title>Functional genomics of gut bacteria from endangered species of beetles.</title>
        <authorList>
            <person name="Carlos-Shanley C."/>
        </authorList>
    </citation>
    <scope>NUCLEOTIDE SEQUENCE [LARGE SCALE GENOMIC DNA]</scope>
    <source>
        <strain evidence="1 2">S00179</strain>
    </source>
</reference>
<evidence type="ECO:0000313" key="2">
    <source>
        <dbReference type="Proteomes" id="UP000566995"/>
    </source>
</evidence>
<sequence length="64" mass="6923">MHFIDSLDAVRGAERLALNNELPYAIYSEGNGFSVSVLIQPNGAELEIINPVREIPAGAISQQI</sequence>
<gene>
    <name evidence="1" type="ORF">HNP46_007066</name>
</gene>
<evidence type="ECO:0000313" key="1">
    <source>
        <dbReference type="EMBL" id="MBB4868146.1"/>
    </source>
</evidence>
<dbReference type="EMBL" id="JACHLI010000061">
    <property type="protein sequence ID" value="MBB4868146.1"/>
    <property type="molecule type" value="Genomic_DNA"/>
</dbReference>